<keyword evidence="3" id="KW-1185">Reference proteome</keyword>
<reference evidence="2 3" key="1">
    <citation type="submission" date="2020-08" db="EMBL/GenBank/DDBJ databases">
        <title>Genomic Encyclopedia of Type Strains, Phase IV (KMG-IV): sequencing the most valuable type-strain genomes for metagenomic binning, comparative biology and taxonomic classification.</title>
        <authorList>
            <person name="Goeker M."/>
        </authorList>
    </citation>
    <scope>NUCLEOTIDE SEQUENCE [LARGE SCALE GENOMIC DNA]</scope>
    <source>
        <strain evidence="2 3">DSM 17976</strain>
    </source>
</reference>
<proteinExistence type="predicted"/>
<sequence length="137" mass="15590">MRRHYGLSNSNLDVNCHSETLFHNILTYICRVKILAVILSMYVLVLSCLPCRNDACHVLNNGKISTSQTNYTDHQETTESCSPFCACCGSIISFGFHFPVSVPDNQTSFFTQRVKNILHDDSFFSNFYGNIWQPPKI</sequence>
<gene>
    <name evidence="2" type="ORF">FHS57_005956</name>
</gene>
<keyword evidence="1" id="KW-1133">Transmembrane helix</keyword>
<dbReference type="EMBL" id="JACIBY010000022">
    <property type="protein sequence ID" value="MBB3841927.1"/>
    <property type="molecule type" value="Genomic_DNA"/>
</dbReference>
<name>A0A7W5ZQR8_9BACT</name>
<evidence type="ECO:0000313" key="3">
    <source>
        <dbReference type="Proteomes" id="UP000541352"/>
    </source>
</evidence>
<dbReference type="RefSeq" id="WP_310587023.1">
    <property type="nucleotide sequence ID" value="NZ_JACIBY010000022.1"/>
</dbReference>
<protein>
    <submittedName>
        <fullName evidence="2">Uncharacterized protein</fullName>
    </submittedName>
</protein>
<organism evidence="2 3">
    <name type="scientific">Runella defluvii</name>
    <dbReference type="NCBI Taxonomy" id="370973"/>
    <lineage>
        <taxon>Bacteria</taxon>
        <taxon>Pseudomonadati</taxon>
        <taxon>Bacteroidota</taxon>
        <taxon>Cytophagia</taxon>
        <taxon>Cytophagales</taxon>
        <taxon>Spirosomataceae</taxon>
        <taxon>Runella</taxon>
    </lineage>
</organism>
<dbReference type="Proteomes" id="UP000541352">
    <property type="component" value="Unassembled WGS sequence"/>
</dbReference>
<dbReference type="Pfam" id="PF20365">
    <property type="entry name" value="DUF6660"/>
    <property type="match status" value="1"/>
</dbReference>
<accession>A0A7W5ZQR8</accession>
<comment type="caution">
    <text evidence="2">The sequence shown here is derived from an EMBL/GenBank/DDBJ whole genome shotgun (WGS) entry which is preliminary data.</text>
</comment>
<dbReference type="AlphaFoldDB" id="A0A7W5ZQR8"/>
<evidence type="ECO:0000313" key="2">
    <source>
        <dbReference type="EMBL" id="MBB3841927.1"/>
    </source>
</evidence>
<keyword evidence="1" id="KW-0472">Membrane</keyword>
<keyword evidence="1" id="KW-0812">Transmembrane</keyword>
<feature type="transmembrane region" description="Helical" evidence="1">
    <location>
        <begin position="21"/>
        <end position="45"/>
    </location>
</feature>
<dbReference type="InterPro" id="IPR046601">
    <property type="entry name" value="DUF6660"/>
</dbReference>
<evidence type="ECO:0000256" key="1">
    <source>
        <dbReference type="SAM" id="Phobius"/>
    </source>
</evidence>